<gene>
    <name evidence="2" type="ORF">H8S54_15400</name>
</gene>
<dbReference type="PANTHER" id="PTHR43358:SF4">
    <property type="entry name" value="ALPHA_BETA HYDROLASE FOLD-1 DOMAIN-CONTAINING PROTEIN"/>
    <property type="match status" value="1"/>
</dbReference>
<feature type="domain" description="Serine aminopeptidase S33" evidence="1">
    <location>
        <begin position="98"/>
        <end position="214"/>
    </location>
</feature>
<keyword evidence="3" id="KW-1185">Reference proteome</keyword>
<dbReference type="RefSeq" id="WP_186901772.1">
    <property type="nucleotide sequence ID" value="NZ_JACOOT010000036.1"/>
</dbReference>
<evidence type="ECO:0000313" key="3">
    <source>
        <dbReference type="Proteomes" id="UP000652847"/>
    </source>
</evidence>
<dbReference type="Gene3D" id="3.40.50.1820">
    <property type="entry name" value="alpha/beta hydrolase"/>
    <property type="match status" value="1"/>
</dbReference>
<keyword evidence="2" id="KW-0378">Hydrolase</keyword>
<dbReference type="SUPFAM" id="SSF53474">
    <property type="entry name" value="alpha/beta-Hydrolases"/>
    <property type="match status" value="1"/>
</dbReference>
<accession>A0A8I0AH23</accession>
<dbReference type="GO" id="GO:0016787">
    <property type="term" value="F:hydrolase activity"/>
    <property type="evidence" value="ECO:0007669"/>
    <property type="project" value="UniProtKB-KW"/>
</dbReference>
<name>A0A8I0AH23_9FIRM</name>
<comment type="caution">
    <text evidence="2">The sequence shown here is derived from an EMBL/GenBank/DDBJ whole genome shotgun (WGS) entry which is preliminary data.</text>
</comment>
<evidence type="ECO:0000313" key="2">
    <source>
        <dbReference type="EMBL" id="MBC5652452.1"/>
    </source>
</evidence>
<dbReference type="Pfam" id="PF12146">
    <property type="entry name" value="Hydrolase_4"/>
    <property type="match status" value="1"/>
</dbReference>
<dbReference type="EMBL" id="JACOOT010000036">
    <property type="protein sequence ID" value="MBC5652452.1"/>
    <property type="molecule type" value="Genomic_DNA"/>
</dbReference>
<dbReference type="Proteomes" id="UP000652847">
    <property type="component" value="Unassembled WGS sequence"/>
</dbReference>
<organism evidence="2 3">
    <name type="scientific">Blautia segnis</name>
    <dbReference type="NCBI Taxonomy" id="2763030"/>
    <lineage>
        <taxon>Bacteria</taxon>
        <taxon>Bacillati</taxon>
        <taxon>Bacillota</taxon>
        <taxon>Clostridia</taxon>
        <taxon>Lachnospirales</taxon>
        <taxon>Lachnospiraceae</taxon>
        <taxon>Blautia</taxon>
    </lineage>
</organism>
<dbReference type="InterPro" id="IPR022742">
    <property type="entry name" value="Hydrolase_4"/>
</dbReference>
<protein>
    <submittedName>
        <fullName evidence="2">Alpha/beta hydrolase</fullName>
    </submittedName>
</protein>
<dbReference type="InterPro" id="IPR029058">
    <property type="entry name" value="AB_hydrolase_fold"/>
</dbReference>
<proteinExistence type="predicted"/>
<reference evidence="2 3" key="1">
    <citation type="submission" date="2020-08" db="EMBL/GenBank/DDBJ databases">
        <title>Genome public.</title>
        <authorList>
            <person name="Liu C."/>
            <person name="Sun Q."/>
        </authorList>
    </citation>
    <scope>NUCLEOTIDE SEQUENCE [LARGE SCALE GENOMIC DNA]</scope>
    <source>
        <strain evidence="2 3">BX17</strain>
    </source>
</reference>
<dbReference type="InterPro" id="IPR052920">
    <property type="entry name" value="DNA-binding_regulatory"/>
</dbReference>
<dbReference type="PANTHER" id="PTHR43358">
    <property type="entry name" value="ALPHA/BETA-HYDROLASE"/>
    <property type="match status" value="1"/>
</dbReference>
<sequence length="322" mass="37403">MKKKISKICAVLLIIALGSMETGWRLFNMMICCKRGARKKERKKWFELSHIRENHPQNGYAEEYNESKEWCFAQKMQDCYIRSTDGLKLHGFYLPAENAKRFVILSHGYRGSRFGTMSFMAKYLHEHQCNLLFMEQRCCGDSEGKYITFGAMEQWDVQQWAIYVSERNKEKLPVYLYGQSMGASAVLMASGHTLPPEVKGLIADCGFHSMEGQMQDMAANWFHLPHIPLLLMEMDWFCSLLAGFHMKDADTTEAMKKNTRPVLFFHGEKDTYVYPHNSFQNYMLCKAPKKLVIVPGARHLCSAYADPALYQNTMMQFFEKYD</sequence>
<evidence type="ECO:0000259" key="1">
    <source>
        <dbReference type="Pfam" id="PF12146"/>
    </source>
</evidence>
<dbReference type="AlphaFoldDB" id="A0A8I0AH23"/>